<organism evidence="5 6">
    <name type="scientific">Acetobacter tropicalis</name>
    <dbReference type="NCBI Taxonomy" id="104102"/>
    <lineage>
        <taxon>Bacteria</taxon>
        <taxon>Pseudomonadati</taxon>
        <taxon>Pseudomonadota</taxon>
        <taxon>Alphaproteobacteria</taxon>
        <taxon>Acetobacterales</taxon>
        <taxon>Acetobacteraceae</taxon>
        <taxon>Acetobacter</taxon>
    </lineage>
</organism>
<evidence type="ECO:0000259" key="4">
    <source>
        <dbReference type="Pfam" id="PF00171"/>
    </source>
</evidence>
<dbReference type="GO" id="GO:0006081">
    <property type="term" value="P:aldehyde metabolic process"/>
    <property type="evidence" value="ECO:0007669"/>
    <property type="project" value="InterPro"/>
</dbReference>
<keyword evidence="3" id="KW-0520">NAD</keyword>
<dbReference type="EMBL" id="BJVR01000012">
    <property type="protein sequence ID" value="GEL50468.1"/>
    <property type="molecule type" value="Genomic_DNA"/>
</dbReference>
<gene>
    <name evidence="5" type="ORF">ATR01nite_15430</name>
</gene>
<dbReference type="Gene3D" id="3.40.309.10">
    <property type="entry name" value="Aldehyde Dehydrogenase, Chain A, domain 2"/>
    <property type="match status" value="1"/>
</dbReference>
<feature type="domain" description="Aldehyde dehydrogenase" evidence="4">
    <location>
        <begin position="3"/>
        <end position="152"/>
    </location>
</feature>
<comment type="caution">
    <text evidence="5">The sequence shown here is derived from an EMBL/GenBank/DDBJ whole genome shotgun (WGS) entry which is preliminary data.</text>
</comment>
<dbReference type="AlphaFoldDB" id="A0A511FNG1"/>
<accession>A0A511FNG1</accession>
<dbReference type="GO" id="GO:0005737">
    <property type="term" value="C:cytoplasm"/>
    <property type="evidence" value="ECO:0007669"/>
    <property type="project" value="TreeGrafter"/>
</dbReference>
<dbReference type="InterPro" id="IPR015590">
    <property type="entry name" value="Aldehyde_DH_dom"/>
</dbReference>
<keyword evidence="2" id="KW-0560">Oxidoreductase</keyword>
<sequence>MVIEPGFSMKRAAERIAFGELINAEQTCIAPDYVLVHKADQNAFATAFQDTVKKLYPHGYAGSPDYTAILNQHHYERLNRLIHDAQTLKARVIRLGEDSPADHLLAPVLVLDATPEMAVMQEEIFGPVLPVLTYWHPDEAIAFINERPRPLALYYFEKNAMNSTGF</sequence>
<proteinExistence type="inferred from homology"/>
<comment type="similarity">
    <text evidence="1">Belongs to the aldehyde dehydrogenase family.</text>
</comment>
<dbReference type="Pfam" id="PF00171">
    <property type="entry name" value="Aldedh"/>
    <property type="match status" value="1"/>
</dbReference>
<dbReference type="InterPro" id="IPR016163">
    <property type="entry name" value="Ald_DH_C"/>
</dbReference>
<evidence type="ECO:0000256" key="2">
    <source>
        <dbReference type="ARBA" id="ARBA00023002"/>
    </source>
</evidence>
<dbReference type="Proteomes" id="UP000321800">
    <property type="component" value="Unassembled WGS sequence"/>
</dbReference>
<evidence type="ECO:0000256" key="1">
    <source>
        <dbReference type="ARBA" id="ARBA00009986"/>
    </source>
</evidence>
<protein>
    <recommendedName>
        <fullName evidence="4">Aldehyde dehydrogenase domain-containing protein</fullName>
    </recommendedName>
</protein>
<dbReference type="InterPro" id="IPR016161">
    <property type="entry name" value="Ald_DH/histidinol_DH"/>
</dbReference>
<dbReference type="PANTHER" id="PTHR43570:SF20">
    <property type="entry name" value="ALDEHYDE DEHYDROGENASE ALDX-RELATED"/>
    <property type="match status" value="1"/>
</dbReference>
<evidence type="ECO:0000256" key="3">
    <source>
        <dbReference type="ARBA" id="ARBA00023027"/>
    </source>
</evidence>
<dbReference type="SUPFAM" id="SSF53720">
    <property type="entry name" value="ALDH-like"/>
    <property type="match status" value="1"/>
</dbReference>
<reference evidence="5 6" key="1">
    <citation type="submission" date="2019-07" db="EMBL/GenBank/DDBJ databases">
        <title>Whole genome shotgun sequence of Acetobacter tropicalis NBRC 16470.</title>
        <authorList>
            <person name="Hosoyama A."/>
            <person name="Uohara A."/>
            <person name="Ohji S."/>
            <person name="Ichikawa N."/>
        </authorList>
    </citation>
    <scope>NUCLEOTIDE SEQUENCE [LARGE SCALE GENOMIC DNA]</scope>
    <source>
        <strain evidence="5 6">NBRC 16470</strain>
    </source>
</reference>
<evidence type="ECO:0000313" key="6">
    <source>
        <dbReference type="Proteomes" id="UP000321800"/>
    </source>
</evidence>
<dbReference type="InterPro" id="IPR012394">
    <property type="entry name" value="Aldehyde_DH_NAD(P)"/>
</dbReference>
<name>A0A511FNG1_9PROT</name>
<evidence type="ECO:0000313" key="5">
    <source>
        <dbReference type="EMBL" id="GEL50468.1"/>
    </source>
</evidence>
<dbReference type="PANTHER" id="PTHR43570">
    <property type="entry name" value="ALDEHYDE DEHYDROGENASE"/>
    <property type="match status" value="1"/>
</dbReference>
<dbReference type="GO" id="GO:0004029">
    <property type="term" value="F:aldehyde dehydrogenase (NAD+) activity"/>
    <property type="evidence" value="ECO:0007669"/>
    <property type="project" value="TreeGrafter"/>
</dbReference>